<dbReference type="Proteomes" id="UP000718281">
    <property type="component" value="Unassembled WGS sequence"/>
</dbReference>
<name>A0A935CEL8_9MICO</name>
<keyword evidence="1" id="KW-1133">Transmembrane helix</keyword>
<feature type="transmembrane region" description="Helical" evidence="1">
    <location>
        <begin position="45"/>
        <end position="71"/>
    </location>
</feature>
<keyword evidence="1" id="KW-0812">Transmembrane</keyword>
<evidence type="ECO:0000313" key="3">
    <source>
        <dbReference type="Proteomes" id="UP000718281"/>
    </source>
</evidence>
<protein>
    <recommendedName>
        <fullName evidence="4">Diphosphate--fructose-6-phosphate 1-phosphotransferase</fullName>
    </recommendedName>
</protein>
<keyword evidence="1" id="KW-0472">Membrane</keyword>
<comment type="caution">
    <text evidence="2">The sequence shown here is derived from an EMBL/GenBank/DDBJ whole genome shotgun (WGS) entry which is preliminary data.</text>
</comment>
<dbReference type="AlphaFoldDB" id="A0A935CEL8"/>
<organism evidence="2 3">
    <name type="scientific">Candidatus Phosphoribacter hodrii</name>
    <dbReference type="NCBI Taxonomy" id="2953743"/>
    <lineage>
        <taxon>Bacteria</taxon>
        <taxon>Bacillati</taxon>
        <taxon>Actinomycetota</taxon>
        <taxon>Actinomycetes</taxon>
        <taxon>Micrococcales</taxon>
        <taxon>Dermatophilaceae</taxon>
        <taxon>Candidatus Phosphoribacter</taxon>
    </lineage>
</organism>
<feature type="transmembrane region" description="Helical" evidence="1">
    <location>
        <begin position="150"/>
        <end position="172"/>
    </location>
</feature>
<evidence type="ECO:0000256" key="1">
    <source>
        <dbReference type="SAM" id="Phobius"/>
    </source>
</evidence>
<proteinExistence type="predicted"/>
<evidence type="ECO:0000313" key="2">
    <source>
        <dbReference type="EMBL" id="MBK6300126.1"/>
    </source>
</evidence>
<feature type="transmembrane region" description="Helical" evidence="1">
    <location>
        <begin position="184"/>
        <end position="203"/>
    </location>
</feature>
<feature type="transmembrane region" description="Helical" evidence="1">
    <location>
        <begin position="243"/>
        <end position="261"/>
    </location>
</feature>
<feature type="transmembrane region" description="Helical" evidence="1">
    <location>
        <begin position="15"/>
        <end position="33"/>
    </location>
</feature>
<feature type="transmembrane region" description="Helical" evidence="1">
    <location>
        <begin position="117"/>
        <end position="138"/>
    </location>
</feature>
<sequence length="285" mass="30924">MDSDHSIAVRNTYRYLRLAMIAVVLMLFLAVGIERLSSTGWQTSISAYYFTAVHAVFIAALCTIGACLIVYQGNTDTEEVVLNFSGFLAFVVAFVPTQREPLYGPGLPATYEVGMGIRNNVLALIITGVVVEIARIIINRNVDRRPLSPWAKRATLIGWAVIGVGILGYAAFPANFEAKGHTVAAVTMFVGIIAVIVLNALSAQSAQTGPSYVGSYKLIAGLMALLVLAIVVIRLTLPEFAHIVIWIEGVLILAFAAFWLVQTKELWDVVDRRDLAPNTTDPTGR</sequence>
<feature type="transmembrane region" description="Helical" evidence="1">
    <location>
        <begin position="215"/>
        <end position="237"/>
    </location>
</feature>
<evidence type="ECO:0008006" key="4">
    <source>
        <dbReference type="Google" id="ProtNLM"/>
    </source>
</evidence>
<reference evidence="2 3" key="1">
    <citation type="submission" date="2020-10" db="EMBL/GenBank/DDBJ databases">
        <title>Connecting structure to function with the recovery of over 1000 high-quality activated sludge metagenome-assembled genomes encoding full-length rRNA genes using long-read sequencing.</title>
        <authorList>
            <person name="Singleton C.M."/>
            <person name="Petriglieri F."/>
            <person name="Kristensen J.M."/>
            <person name="Kirkegaard R.H."/>
            <person name="Michaelsen T.Y."/>
            <person name="Andersen M.H."/>
            <person name="Karst S.M."/>
            <person name="Dueholm M.S."/>
            <person name="Nielsen P.H."/>
            <person name="Albertsen M."/>
        </authorList>
    </citation>
    <scope>NUCLEOTIDE SEQUENCE [LARGE SCALE GENOMIC DNA]</scope>
    <source>
        <strain evidence="2">AalE_18-Q3-R2-46_BAT3C.188</strain>
    </source>
</reference>
<accession>A0A935CEL8</accession>
<feature type="transmembrane region" description="Helical" evidence="1">
    <location>
        <begin position="80"/>
        <end position="97"/>
    </location>
</feature>
<dbReference type="EMBL" id="JADIXZ010000003">
    <property type="protein sequence ID" value="MBK6300126.1"/>
    <property type="molecule type" value="Genomic_DNA"/>
</dbReference>
<gene>
    <name evidence="2" type="ORF">IPF40_03430</name>
</gene>